<organism evidence="3 4">
    <name type="scientific">Triparma retinervis</name>
    <dbReference type="NCBI Taxonomy" id="2557542"/>
    <lineage>
        <taxon>Eukaryota</taxon>
        <taxon>Sar</taxon>
        <taxon>Stramenopiles</taxon>
        <taxon>Ochrophyta</taxon>
        <taxon>Bolidophyceae</taxon>
        <taxon>Parmales</taxon>
        <taxon>Triparmaceae</taxon>
        <taxon>Triparma</taxon>
    </lineage>
</organism>
<accession>A0A9W7APA9</accession>
<sequence>MSDYFVSRTTLTFFTVGKIVAHYKLAKRSNIENEITRASEKLALCQEVYTSDGSGQKNKKNKKKERSDVLEAAEALAILEDKHRNAPAVLNKHRWAAEAILGLCRTNKGCYIKIGQHLANLDYLLPAEYTQTLQELYNDSPVSPYLEVRELVREELGAYPEEIFSSFDPKPLASASLAQVHTAIDKRTNKKVAIKIQHPSVGLTAKGDILVLTKVVRFLERYFEEFTFGWLVDEIAPQIFLELDFANEASNTRRAKKELEAEFRGRVCVPEVLPEFSTSRLMVMSFEEGYLATDVDKIERAGLKRGAVSSLISSIFAFQTFISGFVHCDPHPANLLVRPNPTTGEAQVVLLDHGLYKTLGEGFKRDYADLWTSIVMADIGMMKRTCEKFGVKEMYPLLAAIITSRPFDEILDRREGKNVKRTKKGNGDKAMIRMYAERYMTSILHLLETVPRDLLLLLKMNDCLRHIDSTLGADNKRTMEIQASWAIWGSVWEGNRRRLRMGIRRWAEGWLKYAWGRARVYVLFASLRWQGQ</sequence>
<protein>
    <recommendedName>
        <fullName evidence="2">ABC1 atypical kinase-like domain-containing protein</fullName>
    </recommendedName>
</protein>
<dbReference type="PANTHER" id="PTHR43173:SF19">
    <property type="entry name" value="AARF DOMAIN-CONTAINING PROTEIN KINASE 1"/>
    <property type="match status" value="1"/>
</dbReference>
<dbReference type="PANTHER" id="PTHR43173">
    <property type="entry name" value="ABC1 FAMILY PROTEIN"/>
    <property type="match status" value="1"/>
</dbReference>
<name>A0A9W7APA9_9STRA</name>
<dbReference type="InterPro" id="IPR004147">
    <property type="entry name" value="ABC1_dom"/>
</dbReference>
<dbReference type="InterPro" id="IPR011009">
    <property type="entry name" value="Kinase-like_dom_sf"/>
</dbReference>
<dbReference type="Pfam" id="PF03109">
    <property type="entry name" value="ABC1"/>
    <property type="match status" value="1"/>
</dbReference>
<dbReference type="Proteomes" id="UP001165082">
    <property type="component" value="Unassembled WGS sequence"/>
</dbReference>
<feature type="domain" description="ABC1 atypical kinase-like" evidence="2">
    <location>
        <begin position="138"/>
        <end position="382"/>
    </location>
</feature>
<dbReference type="OrthoDB" id="427480at2759"/>
<evidence type="ECO:0000313" key="4">
    <source>
        <dbReference type="Proteomes" id="UP001165082"/>
    </source>
</evidence>
<dbReference type="InterPro" id="IPR051130">
    <property type="entry name" value="Mito_struct-func_regulator"/>
</dbReference>
<evidence type="ECO:0000259" key="2">
    <source>
        <dbReference type="Pfam" id="PF03109"/>
    </source>
</evidence>
<dbReference type="GO" id="GO:0055088">
    <property type="term" value="P:lipid homeostasis"/>
    <property type="evidence" value="ECO:0007669"/>
    <property type="project" value="TreeGrafter"/>
</dbReference>
<evidence type="ECO:0000313" key="3">
    <source>
        <dbReference type="EMBL" id="GMH72698.1"/>
    </source>
</evidence>
<dbReference type="SUPFAM" id="SSF56112">
    <property type="entry name" value="Protein kinase-like (PK-like)"/>
    <property type="match status" value="1"/>
</dbReference>
<gene>
    <name evidence="3" type="ORF">TrRE_jg11653</name>
</gene>
<dbReference type="InterPro" id="IPR045307">
    <property type="entry name" value="ADCK1_dom"/>
</dbReference>
<dbReference type="EMBL" id="BRXZ01001500">
    <property type="protein sequence ID" value="GMH72698.1"/>
    <property type="molecule type" value="Genomic_DNA"/>
</dbReference>
<dbReference type="GO" id="GO:0005743">
    <property type="term" value="C:mitochondrial inner membrane"/>
    <property type="evidence" value="ECO:0007669"/>
    <property type="project" value="TreeGrafter"/>
</dbReference>
<keyword evidence="4" id="KW-1185">Reference proteome</keyword>
<dbReference type="Gene3D" id="1.10.510.10">
    <property type="entry name" value="Transferase(Phosphotransferase) domain 1"/>
    <property type="match status" value="1"/>
</dbReference>
<dbReference type="AlphaFoldDB" id="A0A9W7APA9"/>
<evidence type="ECO:0000256" key="1">
    <source>
        <dbReference type="ARBA" id="ARBA00009670"/>
    </source>
</evidence>
<comment type="similarity">
    <text evidence="1">Belongs to the protein kinase superfamily. ADCK protein kinase family.</text>
</comment>
<dbReference type="CDD" id="cd13969">
    <property type="entry name" value="ADCK1-like"/>
    <property type="match status" value="1"/>
</dbReference>
<dbReference type="GO" id="GO:0007005">
    <property type="term" value="P:mitochondrion organization"/>
    <property type="evidence" value="ECO:0007669"/>
    <property type="project" value="TreeGrafter"/>
</dbReference>
<reference evidence="3" key="1">
    <citation type="submission" date="2022-07" db="EMBL/GenBank/DDBJ databases">
        <title>Genome analysis of Parmales, a sister group of diatoms, reveals the evolutionary specialization of diatoms from phago-mixotrophs to photoautotrophs.</title>
        <authorList>
            <person name="Ban H."/>
            <person name="Sato S."/>
            <person name="Yoshikawa S."/>
            <person name="Kazumasa Y."/>
            <person name="Nakamura Y."/>
            <person name="Ichinomiya M."/>
            <person name="Saitoh K."/>
            <person name="Sato N."/>
            <person name="Blanc-Mathieu R."/>
            <person name="Endo H."/>
            <person name="Kuwata A."/>
            <person name="Ogata H."/>
        </authorList>
    </citation>
    <scope>NUCLEOTIDE SEQUENCE</scope>
</reference>
<proteinExistence type="inferred from homology"/>
<comment type="caution">
    <text evidence="3">The sequence shown here is derived from an EMBL/GenBank/DDBJ whole genome shotgun (WGS) entry which is preliminary data.</text>
</comment>